<comment type="caution">
    <text evidence="1">The sequence shown here is derived from an EMBL/GenBank/DDBJ whole genome shotgun (WGS) entry which is preliminary data.</text>
</comment>
<reference evidence="1 2" key="1">
    <citation type="journal article" date="2021" name="Front. Genet.">
        <title>Chromosome-Level Genome Assembly Reveals Significant Gene Expansion in the Toll and IMD Signaling Pathways of Dendrolimus kikuchii.</title>
        <authorList>
            <person name="Zhou J."/>
            <person name="Wu P."/>
            <person name="Xiong Z."/>
            <person name="Liu N."/>
            <person name="Zhao N."/>
            <person name="Ji M."/>
            <person name="Qiu Y."/>
            <person name="Yang B."/>
        </authorList>
    </citation>
    <scope>NUCLEOTIDE SEQUENCE [LARGE SCALE GENOMIC DNA]</scope>
    <source>
        <strain evidence="1">Ann1</strain>
    </source>
</reference>
<organism evidence="1 2">
    <name type="scientific">Dendrolimus kikuchii</name>
    <dbReference type="NCBI Taxonomy" id="765133"/>
    <lineage>
        <taxon>Eukaryota</taxon>
        <taxon>Metazoa</taxon>
        <taxon>Ecdysozoa</taxon>
        <taxon>Arthropoda</taxon>
        <taxon>Hexapoda</taxon>
        <taxon>Insecta</taxon>
        <taxon>Pterygota</taxon>
        <taxon>Neoptera</taxon>
        <taxon>Endopterygota</taxon>
        <taxon>Lepidoptera</taxon>
        <taxon>Glossata</taxon>
        <taxon>Ditrysia</taxon>
        <taxon>Bombycoidea</taxon>
        <taxon>Lasiocampidae</taxon>
        <taxon>Dendrolimus</taxon>
    </lineage>
</organism>
<evidence type="ECO:0000313" key="2">
    <source>
        <dbReference type="Proteomes" id="UP000824533"/>
    </source>
</evidence>
<gene>
    <name evidence="1" type="ORF">K1T71_009807</name>
</gene>
<proteinExistence type="predicted"/>
<sequence>MNFSNKVVLVTGASSGIGAAIAIKFSEQGAKVALVGRNETKLRNVSKKCADSGGEPLVIFADITNDDDTKRIISETIGKFGKLDVLVNNAGIGTSASITALQAMDVFDKVMATNLRSAVYMTHLCVGYLEETKGNIINISSIAGLEVLGKQIFAYSTSKAALDHFTRCIALELASKGVRVNSVNPGPVKTDIIENSGYNEAYEQIIWETMKKATALDRIAEPEEIADLVLFLTSDKAKSITGSVYVTDNGTLLKGGMKN</sequence>
<accession>A0ACC1CTG3</accession>
<protein>
    <submittedName>
        <fullName evidence="1">Uncharacterized protein</fullName>
    </submittedName>
</protein>
<name>A0ACC1CTG3_9NEOP</name>
<keyword evidence="2" id="KW-1185">Reference proteome</keyword>
<evidence type="ECO:0000313" key="1">
    <source>
        <dbReference type="EMBL" id="KAJ0174699.1"/>
    </source>
</evidence>
<dbReference type="Proteomes" id="UP000824533">
    <property type="component" value="Linkage Group LG17"/>
</dbReference>
<dbReference type="EMBL" id="CM034403">
    <property type="protein sequence ID" value="KAJ0174699.1"/>
    <property type="molecule type" value="Genomic_DNA"/>
</dbReference>